<dbReference type="SUPFAM" id="SSF55073">
    <property type="entry name" value="Nucleotide cyclase"/>
    <property type="match status" value="1"/>
</dbReference>
<dbReference type="Gene3D" id="3.30.70.270">
    <property type="match status" value="1"/>
</dbReference>
<dbReference type="SMART" id="SM00267">
    <property type="entry name" value="GGDEF"/>
    <property type="match status" value="1"/>
</dbReference>
<evidence type="ECO:0000259" key="2">
    <source>
        <dbReference type="PROSITE" id="PS50887"/>
    </source>
</evidence>
<organism evidence="3 4">
    <name type="scientific">Actinoplanes couchii</name>
    <dbReference type="NCBI Taxonomy" id="403638"/>
    <lineage>
        <taxon>Bacteria</taxon>
        <taxon>Bacillati</taxon>
        <taxon>Actinomycetota</taxon>
        <taxon>Actinomycetes</taxon>
        <taxon>Micromonosporales</taxon>
        <taxon>Micromonosporaceae</taxon>
        <taxon>Actinoplanes</taxon>
    </lineage>
</organism>
<dbReference type="InterPro" id="IPR050469">
    <property type="entry name" value="Diguanylate_Cyclase"/>
</dbReference>
<feature type="transmembrane region" description="Helical" evidence="1">
    <location>
        <begin position="66"/>
        <end position="88"/>
    </location>
</feature>
<evidence type="ECO:0000313" key="4">
    <source>
        <dbReference type="Proteomes" id="UP000612282"/>
    </source>
</evidence>
<feature type="transmembrane region" description="Helical" evidence="1">
    <location>
        <begin position="121"/>
        <end position="141"/>
    </location>
</feature>
<accession>A0ABQ3X282</accession>
<sequence length="501" mass="54426">MTQALLNRAEPGEPVDVAVLRAGEPDAEPEPDPARQAKLTRIWRFWLAGALLYCVGQLFTTPTGPVGGLMTIAMPLIFSAGIAAGVWLNRPRPSWPWLLLASAGLITVLGYVFFFAGATSVAFPVFMVIYPVEAAALLFIVRSASWRQDRAGMLDALMISVGLGLACWLLVITPLIRLKTEAYGDVYAALFPFGDVLLLGVLIRFFTSIGQRNAAFWQLSVSIVVQAATHMVSLAAMIFAVRTPDLAAVSSLAAFLMAGAAIHPSMRILTGRPLRPVTDMTPRRVLLVNLTCMAAPVLLLAQGVLQDGRVDWVAAGIGCILLFALVTLRMVDLVGQVQDKARQLDAVAHIDALTALPNRRAWDLELDRRIAAARRHGNPVVVAIIDLDYFKRYNDEFGHQGGDELLTTAAAAWRNELRPEDLLARYGGEEFGAIFDHARLGDADHIIERLQAVTPLGQTFSAGAAQWNGHETAEELLARADMALYAAKRAGRDRVFVSATR</sequence>
<keyword evidence="4" id="KW-1185">Reference proteome</keyword>
<keyword evidence="1" id="KW-0472">Membrane</keyword>
<name>A0ABQ3X282_9ACTN</name>
<dbReference type="RefSeq" id="WP_203793407.1">
    <property type="nucleotide sequence ID" value="NZ_BAAAQE010000097.1"/>
</dbReference>
<dbReference type="Pfam" id="PF00990">
    <property type="entry name" value="GGDEF"/>
    <property type="match status" value="1"/>
</dbReference>
<dbReference type="InterPro" id="IPR043128">
    <property type="entry name" value="Rev_trsase/Diguanyl_cyclase"/>
</dbReference>
<dbReference type="EMBL" id="BOMG01000021">
    <property type="protein sequence ID" value="GID52586.1"/>
    <property type="molecule type" value="Genomic_DNA"/>
</dbReference>
<feature type="transmembrane region" description="Helical" evidence="1">
    <location>
        <begin position="312"/>
        <end position="331"/>
    </location>
</feature>
<proteinExistence type="predicted"/>
<dbReference type="InterPro" id="IPR029787">
    <property type="entry name" value="Nucleotide_cyclase"/>
</dbReference>
<feature type="transmembrane region" description="Helical" evidence="1">
    <location>
        <begin position="42"/>
        <end position="60"/>
    </location>
</feature>
<dbReference type="CDD" id="cd01949">
    <property type="entry name" value="GGDEF"/>
    <property type="match status" value="1"/>
</dbReference>
<reference evidence="3 4" key="1">
    <citation type="submission" date="2021-01" db="EMBL/GenBank/DDBJ databases">
        <title>Whole genome shotgun sequence of Actinoplanes couchii NBRC 106145.</title>
        <authorList>
            <person name="Komaki H."/>
            <person name="Tamura T."/>
        </authorList>
    </citation>
    <scope>NUCLEOTIDE SEQUENCE [LARGE SCALE GENOMIC DNA]</scope>
    <source>
        <strain evidence="3 4">NBRC 106145</strain>
    </source>
</reference>
<dbReference type="PANTHER" id="PTHR45138">
    <property type="entry name" value="REGULATORY COMPONENTS OF SENSORY TRANSDUCTION SYSTEM"/>
    <property type="match status" value="1"/>
</dbReference>
<feature type="transmembrane region" description="Helical" evidence="1">
    <location>
        <begin position="285"/>
        <end position="306"/>
    </location>
</feature>
<dbReference type="PROSITE" id="PS50887">
    <property type="entry name" value="GGDEF"/>
    <property type="match status" value="1"/>
</dbReference>
<evidence type="ECO:0000313" key="3">
    <source>
        <dbReference type="EMBL" id="GID52586.1"/>
    </source>
</evidence>
<feature type="domain" description="GGDEF" evidence="2">
    <location>
        <begin position="378"/>
        <end position="500"/>
    </location>
</feature>
<feature type="transmembrane region" description="Helical" evidence="1">
    <location>
        <begin position="188"/>
        <end position="207"/>
    </location>
</feature>
<feature type="transmembrane region" description="Helical" evidence="1">
    <location>
        <begin position="153"/>
        <end position="176"/>
    </location>
</feature>
<dbReference type="NCBIfam" id="TIGR00254">
    <property type="entry name" value="GGDEF"/>
    <property type="match status" value="1"/>
</dbReference>
<comment type="caution">
    <text evidence="3">The sequence shown here is derived from an EMBL/GenBank/DDBJ whole genome shotgun (WGS) entry which is preliminary data.</text>
</comment>
<keyword evidence="1" id="KW-1133">Transmembrane helix</keyword>
<dbReference type="Proteomes" id="UP000612282">
    <property type="component" value="Unassembled WGS sequence"/>
</dbReference>
<dbReference type="InterPro" id="IPR000160">
    <property type="entry name" value="GGDEF_dom"/>
</dbReference>
<feature type="transmembrane region" description="Helical" evidence="1">
    <location>
        <begin position="246"/>
        <end position="264"/>
    </location>
</feature>
<keyword evidence="1" id="KW-0812">Transmembrane</keyword>
<protein>
    <recommendedName>
        <fullName evidence="2">GGDEF domain-containing protein</fullName>
    </recommendedName>
</protein>
<feature type="transmembrane region" description="Helical" evidence="1">
    <location>
        <begin position="219"/>
        <end position="240"/>
    </location>
</feature>
<evidence type="ECO:0000256" key="1">
    <source>
        <dbReference type="SAM" id="Phobius"/>
    </source>
</evidence>
<gene>
    <name evidence="3" type="ORF">Aco03nite_009900</name>
</gene>
<feature type="transmembrane region" description="Helical" evidence="1">
    <location>
        <begin position="95"/>
        <end position="115"/>
    </location>
</feature>
<dbReference type="PANTHER" id="PTHR45138:SF9">
    <property type="entry name" value="DIGUANYLATE CYCLASE DGCM-RELATED"/>
    <property type="match status" value="1"/>
</dbReference>